<evidence type="ECO:0000313" key="2">
    <source>
        <dbReference type="EMBL" id="SDT14890.1"/>
    </source>
</evidence>
<gene>
    <name evidence="2" type="ORF">SAMN05444158_4573</name>
</gene>
<dbReference type="EMBL" id="LT629750">
    <property type="protein sequence ID" value="SDT14890.1"/>
    <property type="molecule type" value="Genomic_DNA"/>
</dbReference>
<dbReference type="AlphaFoldDB" id="A0A1H1Y0E1"/>
<proteinExistence type="predicted"/>
<organism evidence="2 3">
    <name type="scientific">Bradyrhizobium canariense</name>
    <dbReference type="NCBI Taxonomy" id="255045"/>
    <lineage>
        <taxon>Bacteria</taxon>
        <taxon>Pseudomonadati</taxon>
        <taxon>Pseudomonadota</taxon>
        <taxon>Alphaproteobacteria</taxon>
        <taxon>Hyphomicrobiales</taxon>
        <taxon>Nitrobacteraceae</taxon>
        <taxon>Bradyrhizobium</taxon>
    </lineage>
</organism>
<evidence type="ECO:0008006" key="4">
    <source>
        <dbReference type="Google" id="ProtNLM"/>
    </source>
</evidence>
<evidence type="ECO:0000256" key="1">
    <source>
        <dbReference type="SAM" id="SignalP"/>
    </source>
</evidence>
<feature type="signal peptide" evidence="1">
    <location>
        <begin position="1"/>
        <end position="25"/>
    </location>
</feature>
<reference evidence="3" key="1">
    <citation type="submission" date="2016-10" db="EMBL/GenBank/DDBJ databases">
        <authorList>
            <person name="Varghese N."/>
            <person name="Submissions S."/>
        </authorList>
    </citation>
    <scope>NUCLEOTIDE SEQUENCE [LARGE SCALE GENOMIC DNA]</scope>
    <source>
        <strain evidence="3">GAS369</strain>
    </source>
</reference>
<dbReference type="Proteomes" id="UP000243904">
    <property type="component" value="Chromosome I"/>
</dbReference>
<keyword evidence="1" id="KW-0732">Signal</keyword>
<sequence length="144" mass="14680">MTGYSARVAALVLVICIGLAPPSHAQAMGNIRVVFVKAGLIAGAGAGRGVLTYRGRDYPFRVYGLSLGVTAGASVIRLTGRVTGMHDVKEFSGTYDTVGGGGAWIGGLGGVQLSNGKGVIITLQGIEAGMEFAANRSAIKISLR</sequence>
<name>A0A1H1Y0E1_9BRAD</name>
<feature type="chain" id="PRO_5009266064" description="DUF1134 domain-containing protein" evidence="1">
    <location>
        <begin position="26"/>
        <end position="144"/>
    </location>
</feature>
<accession>A0A1H1Y0E1</accession>
<protein>
    <recommendedName>
        <fullName evidence="4">DUF1134 domain-containing protein</fullName>
    </recommendedName>
</protein>
<keyword evidence="3" id="KW-1185">Reference proteome</keyword>
<evidence type="ECO:0000313" key="3">
    <source>
        <dbReference type="Proteomes" id="UP000243904"/>
    </source>
</evidence>